<dbReference type="Proteomes" id="UP000224854">
    <property type="component" value="Unassembled WGS sequence"/>
</dbReference>
<sequence>MPDQPPQASDATPPSTKRPKHVFRGDFKPPSEIVQHGIPPSMEANAAPDAEAFTLLNHMDDAVDLSTMLKNTAYVSTSTAVSVAAEFAQRNANARLPNAAGWVYRIRVTPNMVDVAASMTASGTVSREREYSALGGIRTEDIAEAVRVPARFFRGQVPEMEWGDLVRRLQEHWTVHAPGEVWRWENHGYRENDDATPQINGQPLLVGVEDEEDPFWQQEPFRSIPREDRVSAQEFARDFMHRAGVLNGWLPNYPLFDPSVVSAQAMDEAVGFDFAALGLPPNYIEALQDHDRRGVECTALLDSLLTLYPDKLQKRRLSRHKDACRKAKDIFKAARQNPCGRIHKLRVHFELAYEEFAGTWDILKLAVRTEARDPTVVLVADSPRMGFSAWKDIDLSGHAGAKNGTISLGELKSIEVLAAGHDSGPQNDHFKLQGITVIAKCIESDREVEVAKYAEINEWYYHKPMTTLSERLLDQSVATFPISTGDWRMNPPCEEFSKLKVFLSLSSTDWAGTYDSVAARIGNQDIFFFTGPSPGAEKWVDVDLNLAFGKHVVPLSEVKSIDLVDTAVGYYVERDAWKYSEVKVQGECAGSNIRAEFKVFNKDHEWLQHGKGYGPKIVWWRKIGRHDWKRL</sequence>
<comment type="caution">
    <text evidence="6">The sequence shown here is derived from an EMBL/GenBank/DDBJ whole genome shotgun (WGS) entry which is preliminary data.</text>
</comment>
<evidence type="ECO:0000313" key="7">
    <source>
        <dbReference type="Proteomes" id="UP000224854"/>
    </source>
</evidence>
<dbReference type="OrthoDB" id="4927995at2759"/>
<keyword evidence="3" id="KW-0843">Virulence</keyword>
<keyword evidence="7" id="KW-1185">Reference proteome</keyword>
<dbReference type="InterPro" id="IPR001144">
    <property type="entry name" value="Enterotoxin_A"/>
</dbReference>
<dbReference type="EMBL" id="NJEU01000274">
    <property type="protein sequence ID" value="PHH77327.1"/>
    <property type="molecule type" value="Genomic_DNA"/>
</dbReference>
<feature type="compositionally biased region" description="Polar residues" evidence="5">
    <location>
        <begin position="1"/>
        <end position="15"/>
    </location>
</feature>
<proteinExistence type="predicted"/>
<evidence type="ECO:0000256" key="3">
    <source>
        <dbReference type="ARBA" id="ARBA00023026"/>
    </source>
</evidence>
<feature type="region of interest" description="Disordered" evidence="5">
    <location>
        <begin position="1"/>
        <end position="29"/>
    </location>
</feature>
<keyword evidence="1" id="KW-0800">Toxin</keyword>
<keyword evidence="4" id="KW-1015">Disulfide bond</keyword>
<evidence type="ECO:0000256" key="2">
    <source>
        <dbReference type="ARBA" id="ARBA00022729"/>
    </source>
</evidence>
<dbReference type="AlphaFoldDB" id="A0A2C5Z8H5"/>
<protein>
    <submittedName>
        <fullName evidence="6">Putative enterotoxin</fullName>
    </submittedName>
</protein>
<evidence type="ECO:0000256" key="1">
    <source>
        <dbReference type="ARBA" id="ARBA00022656"/>
    </source>
</evidence>
<dbReference type="Pfam" id="PF01375">
    <property type="entry name" value="Enterotoxin_a"/>
    <property type="match status" value="1"/>
</dbReference>
<keyword evidence="2" id="KW-0732">Signal</keyword>
<dbReference type="Gene3D" id="3.90.210.10">
    <property type="entry name" value="Heat-Labile Enterotoxin, subunit A"/>
    <property type="match status" value="1"/>
</dbReference>
<dbReference type="SUPFAM" id="SSF56399">
    <property type="entry name" value="ADP-ribosylation"/>
    <property type="match status" value="1"/>
</dbReference>
<reference evidence="6 7" key="1">
    <citation type="submission" date="2017-06" db="EMBL/GenBank/DDBJ databases">
        <title>Ant-infecting Ophiocordyceps genomes reveal a high diversity of potential behavioral manipulation genes and a possible major role for enterotoxins.</title>
        <authorList>
            <person name="De Bekker C."/>
            <person name="Evans H.C."/>
            <person name="Brachmann A."/>
            <person name="Hughes D.P."/>
        </authorList>
    </citation>
    <scope>NUCLEOTIDE SEQUENCE [LARGE SCALE GENOMIC DNA]</scope>
    <source>
        <strain evidence="6 7">1348a</strain>
    </source>
</reference>
<accession>A0A2C5Z8H5</accession>
<evidence type="ECO:0000256" key="5">
    <source>
        <dbReference type="SAM" id="MobiDB-lite"/>
    </source>
</evidence>
<evidence type="ECO:0000256" key="4">
    <source>
        <dbReference type="ARBA" id="ARBA00023157"/>
    </source>
</evidence>
<name>A0A2C5Z8H5_9HYPO</name>
<dbReference type="GO" id="GO:0090729">
    <property type="term" value="F:toxin activity"/>
    <property type="evidence" value="ECO:0007669"/>
    <property type="project" value="UniProtKB-KW"/>
</dbReference>
<organism evidence="6 7">
    <name type="scientific">Ophiocordyceps australis</name>
    <dbReference type="NCBI Taxonomy" id="1399860"/>
    <lineage>
        <taxon>Eukaryota</taxon>
        <taxon>Fungi</taxon>
        <taxon>Dikarya</taxon>
        <taxon>Ascomycota</taxon>
        <taxon>Pezizomycotina</taxon>
        <taxon>Sordariomycetes</taxon>
        <taxon>Hypocreomycetidae</taxon>
        <taxon>Hypocreales</taxon>
        <taxon>Ophiocordycipitaceae</taxon>
        <taxon>Ophiocordyceps</taxon>
    </lineage>
</organism>
<evidence type="ECO:0000313" key="6">
    <source>
        <dbReference type="EMBL" id="PHH77327.1"/>
    </source>
</evidence>
<gene>
    <name evidence="6" type="ORF">CDD82_3560</name>
</gene>